<dbReference type="PANTHER" id="PTHR12110">
    <property type="entry name" value="HYDROXYPYRUVATE ISOMERASE"/>
    <property type="match status" value="1"/>
</dbReference>
<keyword evidence="3" id="KW-1185">Reference proteome</keyword>
<dbReference type="Gene3D" id="3.20.20.150">
    <property type="entry name" value="Divalent-metal-dependent TIM barrel enzymes"/>
    <property type="match status" value="1"/>
</dbReference>
<name>A0A3S2VR18_9PROT</name>
<comment type="caution">
    <text evidence="2">The sequence shown here is derived from an EMBL/GenBank/DDBJ whole genome shotgun (WGS) entry which is preliminary data.</text>
</comment>
<dbReference type="SUPFAM" id="SSF51658">
    <property type="entry name" value="Xylose isomerase-like"/>
    <property type="match status" value="1"/>
</dbReference>
<accession>A0A3S2VR18</accession>
<gene>
    <name evidence="2" type="ORF">EOI86_10345</name>
</gene>
<dbReference type="Pfam" id="PF01261">
    <property type="entry name" value="AP_endonuc_2"/>
    <property type="match status" value="1"/>
</dbReference>
<sequence>MSRAYSLAYLTGNGVDPVTAVGLAADHGYDMVSFRLLPAGPLDNIHPLLEDDRLLAEVKAAMRATGVTMADAEMIRLNPATVLDDFTPFLDRIAELGARHVLVAVDDIDISRVQDNYTALCDKLGGYRLTADLEFMPWTGVKDLATARRIVETANHPAAAVLFDTLHFDRCGSTLEEFAALPTSLMNYVQICDGPAPYDTSDAALVQVARTARLIPGEGGIDLASIAKFIPQDMTVSVEVPNHALADRIGPSEVARRALAATKELLGD</sequence>
<evidence type="ECO:0000259" key="1">
    <source>
        <dbReference type="Pfam" id="PF01261"/>
    </source>
</evidence>
<dbReference type="AlphaFoldDB" id="A0A3S2VR18"/>
<dbReference type="InterPro" id="IPR050312">
    <property type="entry name" value="IolE/XylAMocC-like"/>
</dbReference>
<evidence type="ECO:0000313" key="2">
    <source>
        <dbReference type="EMBL" id="RVU39600.1"/>
    </source>
</evidence>
<proteinExistence type="predicted"/>
<evidence type="ECO:0000313" key="3">
    <source>
        <dbReference type="Proteomes" id="UP000287447"/>
    </source>
</evidence>
<dbReference type="GO" id="GO:0016853">
    <property type="term" value="F:isomerase activity"/>
    <property type="evidence" value="ECO:0007669"/>
    <property type="project" value="UniProtKB-KW"/>
</dbReference>
<feature type="domain" description="Xylose isomerase-like TIM barrel" evidence="1">
    <location>
        <begin position="23"/>
        <end position="264"/>
    </location>
</feature>
<keyword evidence="2" id="KW-0413">Isomerase</keyword>
<dbReference type="InterPro" id="IPR036237">
    <property type="entry name" value="Xyl_isomerase-like_sf"/>
</dbReference>
<dbReference type="InterPro" id="IPR013022">
    <property type="entry name" value="Xyl_isomerase-like_TIM-brl"/>
</dbReference>
<dbReference type="PANTHER" id="PTHR12110:SF48">
    <property type="entry name" value="BLL3656 PROTEIN"/>
    <property type="match status" value="1"/>
</dbReference>
<organism evidence="2 3">
    <name type="scientific">Hwanghaeella grinnelliae</name>
    <dbReference type="NCBI Taxonomy" id="2500179"/>
    <lineage>
        <taxon>Bacteria</taxon>
        <taxon>Pseudomonadati</taxon>
        <taxon>Pseudomonadota</taxon>
        <taxon>Alphaproteobacteria</taxon>
        <taxon>Rhodospirillales</taxon>
        <taxon>Rhodospirillaceae</taxon>
        <taxon>Hwanghaeella</taxon>
    </lineage>
</organism>
<protein>
    <submittedName>
        <fullName evidence="2">Sugar phosphate isomerase/epimerase</fullName>
    </submittedName>
</protein>
<reference evidence="3" key="1">
    <citation type="submission" date="2019-01" db="EMBL/GenBank/DDBJ databases">
        <title>Gri0909 isolated from a small marine red alga.</title>
        <authorList>
            <person name="Kim J."/>
            <person name="Jeong S.E."/>
            <person name="Jeon C.O."/>
        </authorList>
    </citation>
    <scope>NUCLEOTIDE SEQUENCE [LARGE SCALE GENOMIC DNA]</scope>
    <source>
        <strain evidence="3">Gri0909</strain>
    </source>
</reference>
<dbReference type="EMBL" id="SADE01000001">
    <property type="protein sequence ID" value="RVU39600.1"/>
    <property type="molecule type" value="Genomic_DNA"/>
</dbReference>
<dbReference type="Proteomes" id="UP000287447">
    <property type="component" value="Unassembled WGS sequence"/>
</dbReference>
<dbReference type="OrthoDB" id="9072761at2"/>
<dbReference type="RefSeq" id="WP_127764971.1">
    <property type="nucleotide sequence ID" value="NZ_SADE01000001.1"/>
</dbReference>